<name>A0ACC3SNV7_9PEZI</name>
<dbReference type="EMBL" id="JAMKPW020000003">
    <property type="protein sequence ID" value="KAK8219647.1"/>
    <property type="molecule type" value="Genomic_DNA"/>
</dbReference>
<accession>A0ACC3SNV7</accession>
<keyword evidence="2" id="KW-1185">Reference proteome</keyword>
<gene>
    <name evidence="1" type="ORF">M8818_000621</name>
</gene>
<proteinExistence type="predicted"/>
<dbReference type="Proteomes" id="UP001320706">
    <property type="component" value="Unassembled WGS sequence"/>
</dbReference>
<sequence>MERTIRQDHRAQESLVRRHAKQRWWLLTVHVAYSGRKFSPSHWAYMSSGHAAEPYKSCSRQPMMRHSSGNACVAARPAVTRKDLKWFWSIPSSLATDVHQSFLYPEVRKPPIHQHAILVYAALMRDTLRTESMCKSMRLGRTTLLRYRRSLLYRHQRPSSVLKWPGADEWKQLWSMADDD</sequence>
<comment type="caution">
    <text evidence="1">The sequence shown here is derived from an EMBL/GenBank/DDBJ whole genome shotgun (WGS) entry which is preliminary data.</text>
</comment>
<organism evidence="1 2">
    <name type="scientific">Zalaria obscura</name>
    <dbReference type="NCBI Taxonomy" id="2024903"/>
    <lineage>
        <taxon>Eukaryota</taxon>
        <taxon>Fungi</taxon>
        <taxon>Dikarya</taxon>
        <taxon>Ascomycota</taxon>
        <taxon>Pezizomycotina</taxon>
        <taxon>Dothideomycetes</taxon>
        <taxon>Dothideomycetidae</taxon>
        <taxon>Dothideales</taxon>
        <taxon>Zalariaceae</taxon>
        <taxon>Zalaria</taxon>
    </lineage>
</organism>
<evidence type="ECO:0000313" key="1">
    <source>
        <dbReference type="EMBL" id="KAK8219647.1"/>
    </source>
</evidence>
<reference evidence="1" key="1">
    <citation type="submission" date="2024-02" db="EMBL/GenBank/DDBJ databases">
        <title>Metagenome Assembled Genome of Zalaria obscura JY119.</title>
        <authorList>
            <person name="Vighnesh L."/>
            <person name="Jagadeeshwari U."/>
            <person name="Venkata Ramana C."/>
            <person name="Sasikala C."/>
        </authorList>
    </citation>
    <scope>NUCLEOTIDE SEQUENCE</scope>
    <source>
        <strain evidence="1">JY119</strain>
    </source>
</reference>
<evidence type="ECO:0000313" key="2">
    <source>
        <dbReference type="Proteomes" id="UP001320706"/>
    </source>
</evidence>
<protein>
    <submittedName>
        <fullName evidence="1">Uncharacterized protein</fullName>
    </submittedName>
</protein>